<dbReference type="EMBL" id="SRSO01000010">
    <property type="protein sequence ID" value="TGV02809.1"/>
    <property type="molecule type" value="Genomic_DNA"/>
</dbReference>
<dbReference type="RefSeq" id="WP_135876819.1">
    <property type="nucleotide sequence ID" value="NZ_SRSO01000010.1"/>
</dbReference>
<proteinExistence type="predicted"/>
<comment type="caution">
    <text evidence="2">The sequence shown here is derived from an EMBL/GenBank/DDBJ whole genome shotgun (WGS) entry which is preliminary data.</text>
</comment>
<name>A0A4S1DXK6_9FLAO</name>
<dbReference type="Proteomes" id="UP000307602">
    <property type="component" value="Unassembled WGS sequence"/>
</dbReference>
<organism evidence="2 3">
    <name type="scientific">Flavivirga rizhaonensis</name>
    <dbReference type="NCBI Taxonomy" id="2559571"/>
    <lineage>
        <taxon>Bacteria</taxon>
        <taxon>Pseudomonadati</taxon>
        <taxon>Bacteroidota</taxon>
        <taxon>Flavobacteriia</taxon>
        <taxon>Flavobacteriales</taxon>
        <taxon>Flavobacteriaceae</taxon>
        <taxon>Flavivirga</taxon>
    </lineage>
</organism>
<feature type="signal peptide" evidence="1">
    <location>
        <begin position="1"/>
        <end position="18"/>
    </location>
</feature>
<protein>
    <recommendedName>
        <fullName evidence="4">DUF4468 domain-containing protein</fullName>
    </recommendedName>
</protein>
<gene>
    <name evidence="2" type="ORF">EM932_08800</name>
</gene>
<dbReference type="OrthoDB" id="894059at2"/>
<feature type="chain" id="PRO_5021005543" description="DUF4468 domain-containing protein" evidence="1">
    <location>
        <begin position="19"/>
        <end position="203"/>
    </location>
</feature>
<reference evidence="2 3" key="1">
    <citation type="submission" date="2019-04" db="EMBL/GenBank/DDBJ databases">
        <authorList>
            <person name="Liu A."/>
        </authorList>
    </citation>
    <scope>NUCLEOTIDE SEQUENCE [LARGE SCALE GENOMIC DNA]</scope>
    <source>
        <strain evidence="2 3">RZ03</strain>
    </source>
</reference>
<evidence type="ECO:0008006" key="4">
    <source>
        <dbReference type="Google" id="ProtNLM"/>
    </source>
</evidence>
<evidence type="ECO:0000256" key="1">
    <source>
        <dbReference type="SAM" id="SignalP"/>
    </source>
</evidence>
<keyword evidence="1" id="KW-0732">Signal</keyword>
<evidence type="ECO:0000313" key="3">
    <source>
        <dbReference type="Proteomes" id="UP000307602"/>
    </source>
</evidence>
<keyword evidence="3" id="KW-1185">Reference proteome</keyword>
<evidence type="ECO:0000313" key="2">
    <source>
        <dbReference type="EMBL" id="TGV02809.1"/>
    </source>
</evidence>
<dbReference type="AlphaFoldDB" id="A0A4S1DXK6"/>
<sequence>MKNIILFTIILVSTFSYAQNDNNTHSKNTKFVYGEKGLEPRNFTVIVKGMDRHELLSKAKEWLTEKYKDADDVIIINDKTDKTVDPDEMGKAKPSEKISFNGFTDNAICFGEEPDYSCEGLEYIIELRFRDGEYRFKPKKLKYKIASSKKKQTIGLKKHNFYSKDGKIKKGYEKVSSQIEALLNKINRSLLSYLTDKVQDDEW</sequence>
<accession>A0A4S1DXK6</accession>